<organism evidence="2 3">
    <name type="scientific">Stenomitos frigidus ULC18</name>
    <dbReference type="NCBI Taxonomy" id="2107698"/>
    <lineage>
        <taxon>Bacteria</taxon>
        <taxon>Bacillati</taxon>
        <taxon>Cyanobacteriota</taxon>
        <taxon>Cyanophyceae</taxon>
        <taxon>Leptolyngbyales</taxon>
        <taxon>Leptolyngbyaceae</taxon>
        <taxon>Stenomitos</taxon>
    </lineage>
</organism>
<evidence type="ECO:0000256" key="1">
    <source>
        <dbReference type="SAM" id="Phobius"/>
    </source>
</evidence>
<comment type="caution">
    <text evidence="2">The sequence shown here is derived from an EMBL/GenBank/DDBJ whole genome shotgun (WGS) entry which is preliminary data.</text>
</comment>
<reference evidence="3" key="1">
    <citation type="submission" date="2018-02" db="EMBL/GenBank/DDBJ databases">
        <authorList>
            <person name="Moore K."/>
            <person name="Momper L."/>
        </authorList>
    </citation>
    <scope>NUCLEOTIDE SEQUENCE [LARGE SCALE GENOMIC DNA]</scope>
    <source>
        <strain evidence="3">ULC18</strain>
    </source>
</reference>
<proteinExistence type="predicted"/>
<dbReference type="Proteomes" id="UP000239576">
    <property type="component" value="Unassembled WGS sequence"/>
</dbReference>
<feature type="transmembrane region" description="Helical" evidence="1">
    <location>
        <begin position="39"/>
        <end position="56"/>
    </location>
</feature>
<dbReference type="AlphaFoldDB" id="A0A2T1E6W1"/>
<sequence length="70" mass="7493">MPMIGLIFKVLVLSVGLSIAIKYGAPALAIPPTTTSVLIAVWLPAVIAALTLGWRWQQGRNGRQNGERVP</sequence>
<name>A0A2T1E6W1_9CYAN</name>
<protein>
    <submittedName>
        <fullName evidence="2">Uncharacterized protein</fullName>
    </submittedName>
</protein>
<keyword evidence="1" id="KW-0812">Transmembrane</keyword>
<gene>
    <name evidence="2" type="ORF">C7B82_13485</name>
</gene>
<dbReference type="EMBL" id="PVWK01000079">
    <property type="protein sequence ID" value="PSB28479.1"/>
    <property type="molecule type" value="Genomic_DNA"/>
</dbReference>
<evidence type="ECO:0000313" key="3">
    <source>
        <dbReference type="Proteomes" id="UP000239576"/>
    </source>
</evidence>
<keyword evidence="3" id="KW-1185">Reference proteome</keyword>
<evidence type="ECO:0000313" key="2">
    <source>
        <dbReference type="EMBL" id="PSB28479.1"/>
    </source>
</evidence>
<dbReference type="OrthoDB" id="428271at2"/>
<accession>A0A2T1E6W1</accession>
<reference evidence="2 3" key="2">
    <citation type="submission" date="2018-03" db="EMBL/GenBank/DDBJ databases">
        <title>The ancient ancestry and fast evolution of plastids.</title>
        <authorList>
            <person name="Moore K.R."/>
            <person name="Magnabosco C."/>
            <person name="Momper L."/>
            <person name="Gold D.A."/>
            <person name="Bosak T."/>
            <person name="Fournier G.P."/>
        </authorList>
    </citation>
    <scope>NUCLEOTIDE SEQUENCE [LARGE SCALE GENOMIC DNA]</scope>
    <source>
        <strain evidence="2 3">ULC18</strain>
    </source>
</reference>
<keyword evidence="1" id="KW-1133">Transmembrane helix</keyword>
<keyword evidence="1" id="KW-0472">Membrane</keyword>